<evidence type="ECO:0000256" key="2">
    <source>
        <dbReference type="ARBA" id="ARBA00009626"/>
    </source>
</evidence>
<sequence>MKEAELRPVNSEQLIKLAHLISKHNSVAAPLTWQIGDPSRPFPQEHEFRSGHLLNPKIQSTGPQLVPGKNASQKVAQVSIGTFGNLEY</sequence>
<dbReference type="GO" id="GO:0016592">
    <property type="term" value="C:mediator complex"/>
    <property type="evidence" value="ECO:0007669"/>
    <property type="project" value="InterPro"/>
</dbReference>
<comment type="function">
    <text evidence="8">Component of the Mediator complex, a coactivator involved in the regulated transcription of nearly all RNA polymerase II-dependent genes. Mediator functions as a bridge to convey information from gene-specific regulatory proteins to the basal RNA polymerase II transcription machinery. Mediator is recruited to promoters by direct interactions with regulatory proteins and serves as a scaffold for the assembly of a functional preinitiation complex with RNA polymerase II and the general transcription factors.</text>
</comment>
<keyword evidence="10" id="KW-1185">Reference proteome</keyword>
<evidence type="ECO:0000313" key="10">
    <source>
        <dbReference type="Proteomes" id="UP000005237"/>
    </source>
</evidence>
<dbReference type="Proteomes" id="UP000005237">
    <property type="component" value="Unassembled WGS sequence"/>
</dbReference>
<dbReference type="InterPro" id="IPR019258">
    <property type="entry name" value="Mediator_Med4"/>
</dbReference>
<keyword evidence="5 8" id="KW-0804">Transcription</keyword>
<dbReference type="PANTHER" id="PTHR13208:SF2">
    <property type="entry name" value="MEDIATOR OF RNA POLYMERASE II TRANSCRIPTION SUBUNIT 4"/>
    <property type="match status" value="1"/>
</dbReference>
<dbReference type="PANTHER" id="PTHR13208">
    <property type="entry name" value="MEDIATOR OF RNA POLYMERASE II TRANSCRIPTION SUBUNIT 4"/>
    <property type="match status" value="1"/>
</dbReference>
<proteinExistence type="inferred from homology"/>
<keyword evidence="6 8" id="KW-0539">Nucleus</keyword>
<dbReference type="EnsemblMetazoa" id="CJA05273b.1">
    <property type="protein sequence ID" value="CJA05273b.1"/>
    <property type="gene ID" value="WBGene00124477"/>
</dbReference>
<comment type="subunit">
    <text evidence="8">Component of the Mediator complex.</text>
</comment>
<reference evidence="9" key="2">
    <citation type="submission" date="2022-06" db="UniProtKB">
        <authorList>
            <consortium name="EnsemblMetazoa"/>
        </authorList>
    </citation>
    <scope>IDENTIFICATION</scope>
    <source>
        <strain evidence="9">DF5081</strain>
    </source>
</reference>
<evidence type="ECO:0000256" key="7">
    <source>
        <dbReference type="ARBA" id="ARBA00031257"/>
    </source>
</evidence>
<keyword evidence="4 8" id="KW-0805">Transcription regulation</keyword>
<comment type="subcellular location">
    <subcellularLocation>
        <location evidence="1 8">Nucleus</location>
    </subcellularLocation>
</comment>
<gene>
    <name evidence="8" type="primary">MED4</name>
</gene>
<organism evidence="9 10">
    <name type="scientific">Caenorhabditis japonica</name>
    <dbReference type="NCBI Taxonomy" id="281687"/>
    <lineage>
        <taxon>Eukaryota</taxon>
        <taxon>Metazoa</taxon>
        <taxon>Ecdysozoa</taxon>
        <taxon>Nematoda</taxon>
        <taxon>Chromadorea</taxon>
        <taxon>Rhabditida</taxon>
        <taxon>Rhabditina</taxon>
        <taxon>Rhabditomorpha</taxon>
        <taxon>Rhabditoidea</taxon>
        <taxon>Rhabditidae</taxon>
        <taxon>Peloderinae</taxon>
        <taxon>Caenorhabditis</taxon>
    </lineage>
</organism>
<protein>
    <recommendedName>
        <fullName evidence="3 8">Mediator of RNA polymerase II transcription subunit 4</fullName>
    </recommendedName>
    <alternativeName>
        <fullName evidence="7 8">Mediator complex subunit 4</fullName>
    </alternativeName>
</protein>
<evidence type="ECO:0000256" key="6">
    <source>
        <dbReference type="ARBA" id="ARBA00023242"/>
    </source>
</evidence>
<comment type="similarity">
    <text evidence="2 8">Belongs to the Mediator complex subunit 4 family.</text>
</comment>
<evidence type="ECO:0000256" key="5">
    <source>
        <dbReference type="ARBA" id="ARBA00023163"/>
    </source>
</evidence>
<name>A0A8R1DKF1_CAEJA</name>
<evidence type="ECO:0000256" key="3">
    <source>
        <dbReference type="ARBA" id="ARBA00020629"/>
    </source>
</evidence>
<dbReference type="Pfam" id="PF10018">
    <property type="entry name" value="Med4"/>
    <property type="match status" value="1"/>
</dbReference>
<dbReference type="GO" id="GO:0070847">
    <property type="term" value="C:core mediator complex"/>
    <property type="evidence" value="ECO:0007669"/>
    <property type="project" value="TreeGrafter"/>
</dbReference>
<reference evidence="10" key="1">
    <citation type="submission" date="2010-08" db="EMBL/GenBank/DDBJ databases">
        <authorList>
            <consortium name="Caenorhabditis japonica Sequencing Consortium"/>
            <person name="Wilson R.K."/>
        </authorList>
    </citation>
    <scope>NUCLEOTIDE SEQUENCE [LARGE SCALE GENOMIC DNA]</scope>
    <source>
        <strain evidence="10">DF5081</strain>
    </source>
</reference>
<keyword evidence="8" id="KW-0010">Activator</keyword>
<evidence type="ECO:0000256" key="8">
    <source>
        <dbReference type="RuleBase" id="RU364141"/>
    </source>
</evidence>
<dbReference type="GO" id="GO:0006357">
    <property type="term" value="P:regulation of transcription by RNA polymerase II"/>
    <property type="evidence" value="ECO:0007669"/>
    <property type="project" value="InterPro"/>
</dbReference>
<evidence type="ECO:0000256" key="1">
    <source>
        <dbReference type="ARBA" id="ARBA00004123"/>
    </source>
</evidence>
<dbReference type="GO" id="GO:0003712">
    <property type="term" value="F:transcription coregulator activity"/>
    <property type="evidence" value="ECO:0007669"/>
    <property type="project" value="InterPro"/>
</dbReference>
<dbReference type="AlphaFoldDB" id="A0A8R1DKF1"/>
<evidence type="ECO:0000256" key="4">
    <source>
        <dbReference type="ARBA" id="ARBA00023015"/>
    </source>
</evidence>
<evidence type="ECO:0000313" key="9">
    <source>
        <dbReference type="EnsemblMetazoa" id="CJA05273b.1"/>
    </source>
</evidence>
<accession>A0A8R1DKF1</accession>